<dbReference type="AlphaFoldDB" id="A0AA39TEJ0"/>
<dbReference type="Proteomes" id="UP001175227">
    <property type="component" value="Unassembled WGS sequence"/>
</dbReference>
<accession>A0AA39TEJ0</accession>
<protein>
    <recommendedName>
        <fullName evidence="3">F-box domain-containing protein</fullName>
    </recommendedName>
</protein>
<comment type="caution">
    <text evidence="1">The sequence shown here is derived from an EMBL/GenBank/DDBJ whole genome shotgun (WGS) entry which is preliminary data.</text>
</comment>
<organism evidence="1 2">
    <name type="scientific">Armillaria novae-zelandiae</name>
    <dbReference type="NCBI Taxonomy" id="153914"/>
    <lineage>
        <taxon>Eukaryota</taxon>
        <taxon>Fungi</taxon>
        <taxon>Dikarya</taxon>
        <taxon>Basidiomycota</taxon>
        <taxon>Agaricomycotina</taxon>
        <taxon>Agaricomycetes</taxon>
        <taxon>Agaricomycetidae</taxon>
        <taxon>Agaricales</taxon>
        <taxon>Marasmiineae</taxon>
        <taxon>Physalacriaceae</taxon>
        <taxon>Armillaria</taxon>
    </lineage>
</organism>
<dbReference type="InterPro" id="IPR032675">
    <property type="entry name" value="LRR_dom_sf"/>
</dbReference>
<reference evidence="1" key="1">
    <citation type="submission" date="2023-06" db="EMBL/GenBank/DDBJ databases">
        <authorList>
            <consortium name="Lawrence Berkeley National Laboratory"/>
            <person name="Ahrendt S."/>
            <person name="Sahu N."/>
            <person name="Indic B."/>
            <person name="Wong-Bajracharya J."/>
            <person name="Merenyi Z."/>
            <person name="Ke H.-M."/>
            <person name="Monk M."/>
            <person name="Kocsube S."/>
            <person name="Drula E."/>
            <person name="Lipzen A."/>
            <person name="Balint B."/>
            <person name="Henrissat B."/>
            <person name="Andreopoulos B."/>
            <person name="Martin F.M."/>
            <person name="Harder C.B."/>
            <person name="Rigling D."/>
            <person name="Ford K.L."/>
            <person name="Foster G.D."/>
            <person name="Pangilinan J."/>
            <person name="Papanicolaou A."/>
            <person name="Barry K."/>
            <person name="LaButti K."/>
            <person name="Viragh M."/>
            <person name="Koriabine M."/>
            <person name="Yan M."/>
            <person name="Riley R."/>
            <person name="Champramary S."/>
            <person name="Plett K.L."/>
            <person name="Tsai I.J."/>
            <person name="Slot J."/>
            <person name="Sipos G."/>
            <person name="Plett J."/>
            <person name="Nagy L.G."/>
            <person name="Grigoriev I.V."/>
        </authorList>
    </citation>
    <scope>NUCLEOTIDE SEQUENCE</scope>
    <source>
        <strain evidence="1">ICMP 16352</strain>
    </source>
</reference>
<dbReference type="EMBL" id="JAUEPR010000006">
    <property type="protein sequence ID" value="KAK0483986.1"/>
    <property type="molecule type" value="Genomic_DNA"/>
</dbReference>
<proteinExistence type="predicted"/>
<evidence type="ECO:0000313" key="1">
    <source>
        <dbReference type="EMBL" id="KAK0483986.1"/>
    </source>
</evidence>
<evidence type="ECO:0008006" key="3">
    <source>
        <dbReference type="Google" id="ProtNLM"/>
    </source>
</evidence>
<sequence length="573" mass="64355">MMLSHTWSPRVCSGCGCPNHYSPSTTSCEEGTAHAGPTFNNILRSNDPPSPFEERELRDSISVGEAHATAIDDHVAALKELQRALSSQLALIGAELEGVESERGKVVARIAEHKRLLSPVRRLPPEILFKIFLGTITFPMPRTQSLRDEDWWDFHPSESALWSTELVCKSWRRAVLDFPELWSMINIFLSGDNFSLSNFRYVRRLGRQIARTRYSPLSIHICAGSDQTSSTSLPPQLYMFLFSIQDQIQSLCLYLPAAMFTFVATLQLFLPILRNLTLLSTNGEKFQKLFRTKLFGDTPLLNSLHTVDIRNVVSAIDLPYHQITRYSTYHVFHPHCNPSPATSDILDVLVKLENLEECDLRCELRSTQLEEAIPRTCPKLQTLTLSSWTSKFDLAQLLDNLVIPQLSTLKVDCCVDEGHGRGTEKTFGAIWGIISRSQSPLTTFHFAHGKIAETDLLGFFRSTPSTLQEVKLLDVGLMALTGDILAPLVISDPDNVLLPGLHTLHISGKLQFDAKLLVKKAQSRSPQLSPSQRLRKIRSNQVFDKEIGEIRTSVLSKLEKCRTKGLKLSYCIS</sequence>
<gene>
    <name evidence="1" type="ORF">IW261DRAFT_992549</name>
</gene>
<dbReference type="Gene3D" id="3.80.10.10">
    <property type="entry name" value="Ribonuclease Inhibitor"/>
    <property type="match status" value="1"/>
</dbReference>
<dbReference type="Gene3D" id="1.20.1280.50">
    <property type="match status" value="1"/>
</dbReference>
<evidence type="ECO:0000313" key="2">
    <source>
        <dbReference type="Proteomes" id="UP001175227"/>
    </source>
</evidence>
<name>A0AA39TEJ0_9AGAR</name>
<keyword evidence="2" id="KW-1185">Reference proteome</keyword>